<proteinExistence type="inferred from homology"/>
<dbReference type="Pfam" id="PF01523">
    <property type="entry name" value="PmbA_TldD_1st"/>
    <property type="match status" value="1"/>
</dbReference>
<dbReference type="AlphaFoldDB" id="A0A6I3NDA9"/>
<dbReference type="InterPro" id="IPR047657">
    <property type="entry name" value="PmbA"/>
</dbReference>
<dbReference type="InterPro" id="IPR045569">
    <property type="entry name" value="Metalloprtase-TldD/E_C"/>
</dbReference>
<gene>
    <name evidence="5" type="ORF">GMA64_05440</name>
</gene>
<feature type="domain" description="Metalloprotease TldD/E C-terminal" evidence="3">
    <location>
        <begin position="222"/>
        <end position="443"/>
    </location>
</feature>
<feature type="domain" description="Metalloprotease TldD/E central" evidence="4">
    <location>
        <begin position="111"/>
        <end position="215"/>
    </location>
</feature>
<name>A0A6I3NDA9_9FIRM</name>
<dbReference type="InterPro" id="IPR036059">
    <property type="entry name" value="TldD/PmbA_sf"/>
</dbReference>
<sequence length="444" mass="48512">MINFNTLFEAGHAAGLTDMEIYVVKNDNFSCKVFEQNVDSYSVSVTQGLSFRGLYEGKMGYTYTEKCDDSSIPFIISSVINNAIILEKSENEELYGGDEFYTTLDLYHPAFNEITPLEKINFLKAVESECFALDPRVKSVNYCAFSNGTSEIMLKNTKGLDLSERQNFAYTYVSVLVTENGENKTDGDFIISTNFTDYEPKSFAKKIVSRALAQLGAKKVKSGTYPILLRNLVAGDILEAMSDIFSGEAILKDLSRLKDKIGMVIASPIVSIIDDPHLENGMGSSSFDGEGVATYTKEIVTNGVLNTYLHSLTTAKTFNVAPTGNASRSSFKSSVNISPTNMYIKPTQTSFDHLLTIIQNGLYITDVQGLHSGLNGISGDFSLSASGFLIKDGKLDDPIHEITIAGNFFDLLQQIEAIGNDLDFGPSNIGSPSLYIKSLIVAGE</sequence>
<dbReference type="InterPro" id="IPR002510">
    <property type="entry name" value="Metalloprtase-TldD/E_N"/>
</dbReference>
<dbReference type="GO" id="GO:0008237">
    <property type="term" value="F:metallopeptidase activity"/>
    <property type="evidence" value="ECO:0007669"/>
    <property type="project" value="InterPro"/>
</dbReference>
<dbReference type="Pfam" id="PF19289">
    <property type="entry name" value="PmbA_TldD_3rd"/>
    <property type="match status" value="1"/>
</dbReference>
<reference evidence="5" key="1">
    <citation type="journal article" date="2019" name="Nat. Med.">
        <title>A library of human gut bacterial isolates paired with longitudinal multiomics data enables mechanistic microbiome research.</title>
        <authorList>
            <person name="Poyet M."/>
            <person name="Groussin M."/>
            <person name="Gibbons S.M."/>
            <person name="Avila-Pacheco J."/>
            <person name="Jiang X."/>
            <person name="Kearney S.M."/>
            <person name="Perrotta A.R."/>
            <person name="Berdy B."/>
            <person name="Zhao S."/>
            <person name="Lieberman T.D."/>
            <person name="Swanson P.K."/>
            <person name="Smith M."/>
            <person name="Roesemann S."/>
            <person name="Alexander J.E."/>
            <person name="Rich S.A."/>
            <person name="Livny J."/>
            <person name="Vlamakis H."/>
            <person name="Clish C."/>
            <person name="Bullock K."/>
            <person name="Deik A."/>
            <person name="Scott J."/>
            <person name="Pierce K.A."/>
            <person name="Xavier R.J."/>
            <person name="Alm E.J."/>
        </authorList>
    </citation>
    <scope>NUCLEOTIDE SEQUENCE</scope>
    <source>
        <strain evidence="5">BIOML-A179</strain>
    </source>
</reference>
<dbReference type="PANTHER" id="PTHR43421:SF1">
    <property type="entry name" value="METALLOPROTEASE PMBA"/>
    <property type="match status" value="1"/>
</dbReference>
<dbReference type="Pfam" id="PF19290">
    <property type="entry name" value="PmbA_TldD_2nd"/>
    <property type="match status" value="1"/>
</dbReference>
<evidence type="ECO:0000256" key="1">
    <source>
        <dbReference type="ARBA" id="ARBA00005836"/>
    </source>
</evidence>
<dbReference type="GO" id="GO:0006508">
    <property type="term" value="P:proteolysis"/>
    <property type="evidence" value="ECO:0007669"/>
    <property type="project" value="InterPro"/>
</dbReference>
<organism evidence="5">
    <name type="scientific">Turicibacter sanguinis</name>
    <dbReference type="NCBI Taxonomy" id="154288"/>
    <lineage>
        <taxon>Bacteria</taxon>
        <taxon>Bacillati</taxon>
        <taxon>Bacillota</taxon>
        <taxon>Erysipelotrichia</taxon>
        <taxon>Erysipelotrichales</taxon>
        <taxon>Turicibacteraceae</taxon>
        <taxon>Turicibacter</taxon>
    </lineage>
</organism>
<dbReference type="SUPFAM" id="SSF111283">
    <property type="entry name" value="Putative modulator of DNA gyrase, PmbA/TldD"/>
    <property type="match status" value="1"/>
</dbReference>
<evidence type="ECO:0000259" key="4">
    <source>
        <dbReference type="Pfam" id="PF19290"/>
    </source>
</evidence>
<evidence type="ECO:0000259" key="3">
    <source>
        <dbReference type="Pfam" id="PF19289"/>
    </source>
</evidence>
<dbReference type="EMBL" id="WMQV01000009">
    <property type="protein sequence ID" value="MTL93961.1"/>
    <property type="molecule type" value="Genomic_DNA"/>
</dbReference>
<dbReference type="InterPro" id="IPR035068">
    <property type="entry name" value="TldD/PmbA_N"/>
</dbReference>
<dbReference type="PANTHER" id="PTHR43421">
    <property type="entry name" value="METALLOPROTEASE PMBA"/>
    <property type="match status" value="1"/>
</dbReference>
<dbReference type="Gene3D" id="3.30.2290.10">
    <property type="entry name" value="PmbA/TldD superfamily"/>
    <property type="match status" value="1"/>
</dbReference>
<feature type="domain" description="Metalloprotease TldD/E N-terminal" evidence="2">
    <location>
        <begin position="20"/>
        <end position="83"/>
    </location>
</feature>
<accession>A0A6I3NDA9</accession>
<dbReference type="InterPro" id="IPR045570">
    <property type="entry name" value="Metalloprtase-TldD/E_cen_dom"/>
</dbReference>
<evidence type="ECO:0000259" key="2">
    <source>
        <dbReference type="Pfam" id="PF01523"/>
    </source>
</evidence>
<dbReference type="RefSeq" id="WP_009607602.1">
    <property type="nucleotide sequence ID" value="NZ_CABJBH010000003.1"/>
</dbReference>
<comment type="similarity">
    <text evidence="1">Belongs to the peptidase U62 family.</text>
</comment>
<dbReference type="GO" id="GO:0005829">
    <property type="term" value="C:cytosol"/>
    <property type="evidence" value="ECO:0007669"/>
    <property type="project" value="TreeGrafter"/>
</dbReference>
<protein>
    <submittedName>
        <fullName evidence="5">TldD/PmbA family protein</fullName>
    </submittedName>
</protein>
<evidence type="ECO:0000313" key="5">
    <source>
        <dbReference type="EMBL" id="MTL93961.1"/>
    </source>
</evidence>
<comment type="caution">
    <text evidence="5">The sequence shown here is derived from an EMBL/GenBank/DDBJ whole genome shotgun (WGS) entry which is preliminary data.</text>
</comment>